<dbReference type="OrthoDB" id="4590138at2759"/>
<dbReference type="EMBL" id="AVOT02049108">
    <property type="protein sequence ID" value="MBW0544281.1"/>
    <property type="molecule type" value="Genomic_DNA"/>
</dbReference>
<gene>
    <name evidence="2" type="ORF">O181_083996</name>
</gene>
<reference evidence="2" key="1">
    <citation type="submission" date="2021-03" db="EMBL/GenBank/DDBJ databases">
        <title>Draft genome sequence of rust myrtle Austropuccinia psidii MF-1, a brazilian biotype.</title>
        <authorList>
            <person name="Quecine M.C."/>
            <person name="Pachon D.M.R."/>
            <person name="Bonatelli M.L."/>
            <person name="Correr F.H."/>
            <person name="Franceschini L.M."/>
            <person name="Leite T.F."/>
            <person name="Margarido G.R.A."/>
            <person name="Almeida C.A."/>
            <person name="Ferrarezi J.A."/>
            <person name="Labate C.A."/>
        </authorList>
    </citation>
    <scope>NUCLEOTIDE SEQUENCE</scope>
    <source>
        <strain evidence="2">MF-1</strain>
    </source>
</reference>
<organism evidence="2 3">
    <name type="scientific">Austropuccinia psidii MF-1</name>
    <dbReference type="NCBI Taxonomy" id="1389203"/>
    <lineage>
        <taxon>Eukaryota</taxon>
        <taxon>Fungi</taxon>
        <taxon>Dikarya</taxon>
        <taxon>Basidiomycota</taxon>
        <taxon>Pucciniomycotina</taxon>
        <taxon>Pucciniomycetes</taxon>
        <taxon>Pucciniales</taxon>
        <taxon>Sphaerophragmiaceae</taxon>
        <taxon>Austropuccinia</taxon>
    </lineage>
</organism>
<dbReference type="AlphaFoldDB" id="A0A9Q3FVN3"/>
<feature type="region of interest" description="Disordered" evidence="1">
    <location>
        <begin position="163"/>
        <end position="193"/>
    </location>
</feature>
<sequence>MRYQFEVSWVYNLQAYFGAQGKQRYEGFTLESPCNLLGQADQTKLPHLPQHHRAAPVSSAQAPPGRGLLEHSGDLPFFEGDVKLPEAGSNGVRGYGRAGWLRLGFHRNCGNKDRKLEILYYHPASAPSLGLRSYKTSCFNLSLASLSRLIVWHCLYPSPMSSQASERHDASSAENERKEPLLLTDTPAEEQTADKTTLAVDGGNVQLDNLGPMVINSDGTISRISNWDKLTEPERQRTIRLVTQRNAIRVQKLKENTTEQPVQKDEELYHQEL</sequence>
<dbReference type="PANTHER" id="PTHR39474">
    <property type="entry name" value="UNNAMED PRODUCT"/>
    <property type="match status" value="1"/>
</dbReference>
<evidence type="ECO:0000313" key="2">
    <source>
        <dbReference type="EMBL" id="MBW0544281.1"/>
    </source>
</evidence>
<proteinExistence type="predicted"/>
<evidence type="ECO:0000256" key="1">
    <source>
        <dbReference type="SAM" id="MobiDB-lite"/>
    </source>
</evidence>
<comment type="caution">
    <text evidence="2">The sequence shown here is derived from an EMBL/GenBank/DDBJ whole genome shotgun (WGS) entry which is preliminary data.</text>
</comment>
<feature type="region of interest" description="Disordered" evidence="1">
    <location>
        <begin position="252"/>
        <end position="273"/>
    </location>
</feature>
<keyword evidence="3" id="KW-1185">Reference proteome</keyword>
<evidence type="ECO:0000313" key="3">
    <source>
        <dbReference type="Proteomes" id="UP000765509"/>
    </source>
</evidence>
<name>A0A9Q3FVN3_9BASI</name>
<accession>A0A9Q3FVN3</accession>
<dbReference type="Proteomes" id="UP000765509">
    <property type="component" value="Unassembled WGS sequence"/>
</dbReference>
<feature type="compositionally biased region" description="Basic and acidic residues" evidence="1">
    <location>
        <begin position="165"/>
        <end position="180"/>
    </location>
</feature>
<protein>
    <submittedName>
        <fullName evidence="2">Uncharacterized protein</fullName>
    </submittedName>
</protein>
<dbReference type="PANTHER" id="PTHR39474:SF1">
    <property type="entry name" value="FUNGAL SPECIFIC TRANSCRIPTION FACTOR"/>
    <property type="match status" value="1"/>
</dbReference>